<dbReference type="Proteomes" id="UP001200513">
    <property type="component" value="Chromosome"/>
</dbReference>
<proteinExistence type="predicted"/>
<evidence type="ECO:0000259" key="1">
    <source>
        <dbReference type="Pfam" id="PF08495"/>
    </source>
</evidence>
<name>A0A9Y1FMR3_9ARCH</name>
<dbReference type="EMBL" id="CP084167">
    <property type="protein sequence ID" value="UJG42685.1"/>
    <property type="molecule type" value="Genomic_DNA"/>
</dbReference>
<dbReference type="AlphaFoldDB" id="A0A9Y1FMR3"/>
<sequence length="435" mass="48608">MQVKSGMVSNRSLKKVVKELIDDVILEIKGIPDFLLIAFTSKYKRTDYKRALELLTQETGVKNLIGGTFPAIGVQNEVPTTQGGAAFTFKGSEIKVQRPIIYKNIRTKKKKFITEFPKIYNTTKAKSKIAFVLSTGPKLQPNAMEQLKLLDSYPAIRYQKMFNVLGSGLEWLLGKQGLGTGSYIDELLNYLAINNVSELIGGATFDIDLENNYQFVSDFIYSNSLVGTSFSSDTIKFGHSWTFDKSEKTKEYSITHKLKSGYIQKINGERANNKLLQIMDVPSDIYNEFFEKFSYANALYLSGIKEEDGNYHPFMTANHPKLKGVVSTLPPSKITEDPIKAELFTQSGLGIEKSAYECVNKAAEKITNPKFGIFINCANRLLIAGDKIAEENKKLAERLGDNVPFITLYSGCEFSIFSKKPKYTTVSIHGLVAGK</sequence>
<accession>A0A9Y1FMR3</accession>
<gene>
    <name evidence="2" type="ORF">K9W46_09860</name>
</gene>
<reference evidence="2" key="1">
    <citation type="journal article" date="2022" name="Nat. Microbiol.">
        <title>Unique mobile elements and scalable gene flow at the prokaryote-eukaryote boundary revealed by circularized Asgard archaea genomes.</title>
        <authorList>
            <person name="Wu F."/>
            <person name="Speth D.R."/>
            <person name="Philosof A."/>
            <person name="Cremiere A."/>
            <person name="Narayanan A."/>
            <person name="Barco R.A."/>
            <person name="Connon S.A."/>
            <person name="Amend J.P."/>
            <person name="Antoshechkin I.A."/>
            <person name="Orphan V.J."/>
        </authorList>
    </citation>
    <scope>NUCLEOTIDE SEQUENCE</scope>
    <source>
        <strain evidence="2">PR6</strain>
    </source>
</reference>
<dbReference type="InterPro" id="IPR013702">
    <property type="entry name" value="FIST_domain_N"/>
</dbReference>
<organism evidence="2">
    <name type="scientific">Candidatus Heimdallarchaeum endolithica</name>
    <dbReference type="NCBI Taxonomy" id="2876572"/>
    <lineage>
        <taxon>Archaea</taxon>
        <taxon>Promethearchaeati</taxon>
        <taxon>Candidatus Heimdallarchaeota</taxon>
        <taxon>Candidatus Heimdallarchaeia (ex Rinke et al. 2021) (nom. nud.)</taxon>
        <taxon>Candidatus Heimdallarchaeales</taxon>
        <taxon>Candidatus Heimdallarchaeaceae</taxon>
        <taxon>Candidatus Heimdallarchaeum</taxon>
    </lineage>
</organism>
<evidence type="ECO:0000313" key="2">
    <source>
        <dbReference type="EMBL" id="UJG42685.1"/>
    </source>
</evidence>
<dbReference type="Pfam" id="PF08495">
    <property type="entry name" value="FIST"/>
    <property type="match status" value="1"/>
</dbReference>
<feature type="domain" description="FIST" evidence="1">
    <location>
        <begin position="35"/>
        <end position="269"/>
    </location>
</feature>
<protein>
    <recommendedName>
        <fullName evidence="1">FIST domain-containing protein</fullName>
    </recommendedName>
</protein>